<dbReference type="Proteomes" id="UP001497453">
    <property type="component" value="Chromosome 3"/>
</dbReference>
<reference evidence="2" key="1">
    <citation type="submission" date="2024-04" db="EMBL/GenBank/DDBJ databases">
        <authorList>
            <person name="Shaw F."/>
            <person name="Minotto A."/>
        </authorList>
    </citation>
    <scope>NUCLEOTIDE SEQUENCE [LARGE SCALE GENOMIC DNA]</scope>
</reference>
<sequence>MSILNLLPSLKTLTLDSLHWDSELTSSSFYGGLDSWPPPTKSLDKLLFRFSLVQPDSVVPIPVALDLLYYIPYVRELLLDEVMHCVPSIETDPGPLHIEHVTEAFTPDWSWHAWISLFRKGGVQSTPTSLALQLIHVCSEEYFEAGVAEWMYEVGPHLQHLRLGMFVGANDVPKIVRSGFRPYTPISMLTFESSRLD</sequence>
<dbReference type="EMBL" id="OZ037946">
    <property type="protein sequence ID" value="CAL1705694.1"/>
    <property type="molecule type" value="Genomic_DNA"/>
</dbReference>
<accession>A0ABP1DEQ1</accession>
<organism evidence="1 2">
    <name type="scientific">Somion occarium</name>
    <dbReference type="NCBI Taxonomy" id="3059160"/>
    <lineage>
        <taxon>Eukaryota</taxon>
        <taxon>Fungi</taxon>
        <taxon>Dikarya</taxon>
        <taxon>Basidiomycota</taxon>
        <taxon>Agaricomycotina</taxon>
        <taxon>Agaricomycetes</taxon>
        <taxon>Polyporales</taxon>
        <taxon>Cerrenaceae</taxon>
        <taxon>Somion</taxon>
    </lineage>
</organism>
<evidence type="ECO:0000313" key="1">
    <source>
        <dbReference type="EMBL" id="CAL1705694.1"/>
    </source>
</evidence>
<gene>
    <name evidence="1" type="ORF">GFSPODELE1_LOCUS5537</name>
</gene>
<evidence type="ECO:0000313" key="2">
    <source>
        <dbReference type="Proteomes" id="UP001497453"/>
    </source>
</evidence>
<keyword evidence="2" id="KW-1185">Reference proteome</keyword>
<proteinExistence type="predicted"/>
<protein>
    <submittedName>
        <fullName evidence="1">Uncharacterized protein</fullName>
    </submittedName>
</protein>
<name>A0ABP1DEQ1_9APHY</name>